<dbReference type="PROSITE" id="PS50068">
    <property type="entry name" value="LDLRA_2"/>
    <property type="match status" value="1"/>
</dbReference>
<organism evidence="5 6">
    <name type="scientific">Hyalella azteca</name>
    <name type="common">Amphipod</name>
    <dbReference type="NCBI Taxonomy" id="294128"/>
    <lineage>
        <taxon>Eukaryota</taxon>
        <taxon>Metazoa</taxon>
        <taxon>Ecdysozoa</taxon>
        <taxon>Arthropoda</taxon>
        <taxon>Crustacea</taxon>
        <taxon>Multicrustacea</taxon>
        <taxon>Malacostraca</taxon>
        <taxon>Eumalacostraca</taxon>
        <taxon>Peracarida</taxon>
        <taxon>Amphipoda</taxon>
        <taxon>Senticaudata</taxon>
        <taxon>Talitrida</taxon>
        <taxon>Talitroidea</taxon>
        <taxon>Hyalellidae</taxon>
        <taxon>Hyalella</taxon>
    </lineage>
</organism>
<reference evidence="6" key="1">
    <citation type="submission" date="2025-08" db="UniProtKB">
        <authorList>
            <consortium name="RefSeq"/>
        </authorList>
    </citation>
    <scope>IDENTIFICATION</scope>
    <source>
        <tissue evidence="6">Whole organism</tissue>
    </source>
</reference>
<evidence type="ECO:0000313" key="6">
    <source>
        <dbReference type="RefSeq" id="XP_018026193.1"/>
    </source>
</evidence>
<dbReference type="KEGG" id="hazt:108681651"/>
<evidence type="ECO:0000313" key="5">
    <source>
        <dbReference type="Proteomes" id="UP000694843"/>
    </source>
</evidence>
<dbReference type="InterPro" id="IPR002509">
    <property type="entry name" value="NODB_dom"/>
</dbReference>
<dbReference type="Gene3D" id="2.170.140.10">
    <property type="entry name" value="Chitin binding domain"/>
    <property type="match status" value="1"/>
</dbReference>
<protein>
    <submittedName>
        <fullName evidence="6">Chitin deacetylase 1</fullName>
    </submittedName>
</protein>
<keyword evidence="5" id="KW-1185">Reference proteome</keyword>
<dbReference type="GO" id="GO:0005576">
    <property type="term" value="C:extracellular region"/>
    <property type="evidence" value="ECO:0007669"/>
    <property type="project" value="InterPro"/>
</dbReference>
<dbReference type="InterPro" id="IPR002172">
    <property type="entry name" value="LDrepeatLR_classA_rpt"/>
</dbReference>
<dbReference type="Pfam" id="PF01607">
    <property type="entry name" value="CBM_14"/>
    <property type="match status" value="1"/>
</dbReference>
<dbReference type="Gene3D" id="4.10.400.10">
    <property type="entry name" value="Low-density Lipoprotein Receptor"/>
    <property type="match status" value="1"/>
</dbReference>
<dbReference type="PANTHER" id="PTHR45985:SF6">
    <property type="entry name" value="FI03450P"/>
    <property type="match status" value="1"/>
</dbReference>
<dbReference type="SUPFAM" id="SSF57424">
    <property type="entry name" value="LDL receptor-like module"/>
    <property type="match status" value="1"/>
</dbReference>
<dbReference type="GO" id="GO:0008061">
    <property type="term" value="F:chitin binding"/>
    <property type="evidence" value="ECO:0007669"/>
    <property type="project" value="InterPro"/>
</dbReference>
<name>A0A8B7PJ41_HYAAZ</name>
<feature type="domain" description="Chitin-binding type-2" evidence="4">
    <location>
        <begin position="44"/>
        <end position="103"/>
    </location>
</feature>
<evidence type="ECO:0000256" key="3">
    <source>
        <dbReference type="SAM" id="SignalP"/>
    </source>
</evidence>
<evidence type="ECO:0000256" key="1">
    <source>
        <dbReference type="ARBA" id="ARBA00023157"/>
    </source>
</evidence>
<dbReference type="OMA" id="TCDWKDS"/>
<accession>A0A8B7PJ41</accession>
<dbReference type="CDD" id="cd00112">
    <property type="entry name" value="LDLa"/>
    <property type="match status" value="1"/>
</dbReference>
<gene>
    <name evidence="6" type="primary">LOC108681651</name>
</gene>
<dbReference type="InterPro" id="IPR002557">
    <property type="entry name" value="Chitin-bd_dom"/>
</dbReference>
<dbReference type="PANTHER" id="PTHR45985">
    <property type="match status" value="1"/>
</dbReference>
<feature type="disulfide bond" evidence="2">
    <location>
        <begin position="128"/>
        <end position="146"/>
    </location>
</feature>
<feature type="disulfide bond" evidence="2">
    <location>
        <begin position="121"/>
        <end position="133"/>
    </location>
</feature>
<keyword evidence="1 2" id="KW-1015">Disulfide bond</keyword>
<evidence type="ECO:0000259" key="4">
    <source>
        <dbReference type="PROSITE" id="PS50940"/>
    </source>
</evidence>
<dbReference type="RefSeq" id="XP_018026193.1">
    <property type="nucleotide sequence ID" value="XM_018170704.1"/>
</dbReference>
<feature type="chain" id="PRO_5034544827" evidence="3">
    <location>
        <begin position="20"/>
        <end position="539"/>
    </location>
</feature>
<dbReference type="Pfam" id="PF00057">
    <property type="entry name" value="Ldl_recept_a"/>
    <property type="match status" value="1"/>
</dbReference>
<dbReference type="InterPro" id="IPR011330">
    <property type="entry name" value="Glyco_hydro/deAcase_b/a-brl"/>
</dbReference>
<feature type="disulfide bond" evidence="2">
    <location>
        <begin position="140"/>
        <end position="155"/>
    </location>
</feature>
<dbReference type="GO" id="GO:0005975">
    <property type="term" value="P:carbohydrate metabolic process"/>
    <property type="evidence" value="ECO:0007669"/>
    <property type="project" value="InterPro"/>
</dbReference>
<dbReference type="InterPro" id="IPR052740">
    <property type="entry name" value="CE4"/>
</dbReference>
<proteinExistence type="predicted"/>
<dbReference type="Gene3D" id="3.20.20.370">
    <property type="entry name" value="Glycoside hydrolase/deacetylase"/>
    <property type="match status" value="1"/>
</dbReference>
<dbReference type="GeneID" id="108681651"/>
<dbReference type="InterPro" id="IPR023415">
    <property type="entry name" value="LDLR_class-A_CS"/>
</dbReference>
<dbReference type="FunFam" id="3.20.20.370:FF:000003">
    <property type="entry name" value="CLUMA_CG003232, isoform B"/>
    <property type="match status" value="1"/>
</dbReference>
<dbReference type="SMART" id="SM00494">
    <property type="entry name" value="ChtBD2"/>
    <property type="match status" value="1"/>
</dbReference>
<dbReference type="Pfam" id="PF01522">
    <property type="entry name" value="Polysacc_deac_1"/>
    <property type="match status" value="1"/>
</dbReference>
<dbReference type="InterPro" id="IPR036055">
    <property type="entry name" value="LDL_receptor-like_sf"/>
</dbReference>
<dbReference type="GO" id="GO:0016810">
    <property type="term" value="F:hydrolase activity, acting on carbon-nitrogen (but not peptide) bonds"/>
    <property type="evidence" value="ECO:0007669"/>
    <property type="project" value="InterPro"/>
</dbReference>
<evidence type="ECO:0000256" key="2">
    <source>
        <dbReference type="PROSITE-ProRule" id="PRU00124"/>
    </source>
</evidence>
<dbReference type="Proteomes" id="UP000694843">
    <property type="component" value="Unplaced"/>
</dbReference>
<dbReference type="InterPro" id="IPR036508">
    <property type="entry name" value="Chitin-bd_dom_sf"/>
</dbReference>
<dbReference type="OrthoDB" id="504708at2759"/>
<sequence length="539" mass="60672">MSRLRFVLVLLFAAAAVLAEEREKRQAAEAEATVDEDAVDAFTRELCASKGAQEYFRLSTQDCRKVIQCTEVGLESLVCPPSLAFDLELQACNWKEEVKNCAKTTKDKKVRPLTATKDPLCEGGKLACGDGVCIAKELFCDGKPDCADNSDENFCDINSDPNRAPQCNKAECQLPNCFCINNPNETPNNIDPKDVPQMIMITFDDAVNNNNVDLYDLIFSGRANPNGCDIKATFFVSHKYTNYTAVSELHRKGHEIAVHSISHNDSATFWTEATVQDWTNEMAGARQIVNHFANITDTTVVGVRAPYLRVGGNNQFLMMEEQGFLYDSTIVAPLADVPLWPYILYYRMPHECHGHIQVCPTRAYAVWEMVMNEMDRREDPLHEEPLPGCAMVDSCFSNRPTGDQFYNFLNNNFNRHYNSNRAPMGLFFHSAFLKNNPEILDAFTFWLDEILSTHKDVYFVTMTQALYWLQDIVPISQVANFEPWKDKCAVQGPPSCQNGGNNCKLDTAELPGETVRLSTCMPCPSRYPWLLDPNGDGLF</sequence>
<dbReference type="SUPFAM" id="SSF88713">
    <property type="entry name" value="Glycoside hydrolase/deacetylase"/>
    <property type="match status" value="1"/>
</dbReference>
<dbReference type="SUPFAM" id="SSF57625">
    <property type="entry name" value="Invertebrate chitin-binding proteins"/>
    <property type="match status" value="1"/>
</dbReference>
<dbReference type="AlphaFoldDB" id="A0A8B7PJ41"/>
<dbReference type="SMART" id="SM00192">
    <property type="entry name" value="LDLa"/>
    <property type="match status" value="1"/>
</dbReference>
<dbReference type="PROSITE" id="PS01209">
    <property type="entry name" value="LDLRA_1"/>
    <property type="match status" value="1"/>
</dbReference>
<feature type="signal peptide" evidence="3">
    <location>
        <begin position="1"/>
        <end position="19"/>
    </location>
</feature>
<dbReference type="PROSITE" id="PS50940">
    <property type="entry name" value="CHIT_BIND_II"/>
    <property type="match status" value="1"/>
</dbReference>
<keyword evidence="3" id="KW-0732">Signal</keyword>